<name>A0ABR2LDI1_9ASPA</name>
<reference evidence="2 3" key="1">
    <citation type="journal article" date="2022" name="Nat. Plants">
        <title>Genomes of leafy and leafless Platanthera orchids illuminate the evolution of mycoheterotrophy.</title>
        <authorList>
            <person name="Li M.H."/>
            <person name="Liu K.W."/>
            <person name="Li Z."/>
            <person name="Lu H.C."/>
            <person name="Ye Q.L."/>
            <person name="Zhang D."/>
            <person name="Wang J.Y."/>
            <person name="Li Y.F."/>
            <person name="Zhong Z.M."/>
            <person name="Liu X."/>
            <person name="Yu X."/>
            <person name="Liu D.K."/>
            <person name="Tu X.D."/>
            <person name="Liu B."/>
            <person name="Hao Y."/>
            <person name="Liao X.Y."/>
            <person name="Jiang Y.T."/>
            <person name="Sun W.H."/>
            <person name="Chen J."/>
            <person name="Chen Y.Q."/>
            <person name="Ai Y."/>
            <person name="Zhai J.W."/>
            <person name="Wu S.S."/>
            <person name="Zhou Z."/>
            <person name="Hsiao Y.Y."/>
            <person name="Wu W.L."/>
            <person name="Chen Y.Y."/>
            <person name="Lin Y.F."/>
            <person name="Hsu J.L."/>
            <person name="Li C.Y."/>
            <person name="Wang Z.W."/>
            <person name="Zhao X."/>
            <person name="Zhong W.Y."/>
            <person name="Ma X.K."/>
            <person name="Ma L."/>
            <person name="Huang J."/>
            <person name="Chen G.Z."/>
            <person name="Huang M.Z."/>
            <person name="Huang L."/>
            <person name="Peng D.H."/>
            <person name="Luo Y.B."/>
            <person name="Zou S.Q."/>
            <person name="Chen S.P."/>
            <person name="Lan S."/>
            <person name="Tsai W.C."/>
            <person name="Van de Peer Y."/>
            <person name="Liu Z.J."/>
        </authorList>
    </citation>
    <scope>NUCLEOTIDE SEQUENCE [LARGE SCALE GENOMIC DNA]</scope>
    <source>
        <strain evidence="2">Lor288</strain>
    </source>
</reference>
<dbReference type="PANTHER" id="PTHR33414">
    <property type="entry name" value="PROTEIN PLASTID MOVEMENT IMPAIRED 1-RELATED 1"/>
    <property type="match status" value="1"/>
</dbReference>
<proteinExistence type="predicted"/>
<sequence length="205" mass="22395">MAAEMNAGRKEKIGIWNVREEALVLVEETFSFSLQKMEAMVVDGLKLQAGVPEDEAPFDVSSGGGGRWVLGEDCASIEDWLKKGKGEEEEGKMVLLMVLVQLRDPARRYEAVGAPMISIVHVAGVSGGRERRAIGWGGMRLSLMRKTRSAWDGERQRLTAVAGGQWNGQGREEEQGRGSGRRKGCILELFSQSHGGHVAEADQKS</sequence>
<dbReference type="Proteomes" id="UP001412067">
    <property type="component" value="Unassembled WGS sequence"/>
</dbReference>
<protein>
    <recommendedName>
        <fullName evidence="1">PMI1/PMIR1-2 C-terminal domain-containing protein</fullName>
    </recommendedName>
</protein>
<organism evidence="2 3">
    <name type="scientific">Platanthera guangdongensis</name>
    <dbReference type="NCBI Taxonomy" id="2320717"/>
    <lineage>
        <taxon>Eukaryota</taxon>
        <taxon>Viridiplantae</taxon>
        <taxon>Streptophyta</taxon>
        <taxon>Embryophyta</taxon>
        <taxon>Tracheophyta</taxon>
        <taxon>Spermatophyta</taxon>
        <taxon>Magnoliopsida</taxon>
        <taxon>Liliopsida</taxon>
        <taxon>Asparagales</taxon>
        <taxon>Orchidaceae</taxon>
        <taxon>Orchidoideae</taxon>
        <taxon>Orchideae</taxon>
        <taxon>Orchidinae</taxon>
        <taxon>Platanthera</taxon>
    </lineage>
</organism>
<dbReference type="InterPro" id="IPR039614">
    <property type="entry name" value="PMI1-like"/>
</dbReference>
<comment type="caution">
    <text evidence="2">The sequence shown here is derived from an EMBL/GenBank/DDBJ whole genome shotgun (WGS) entry which is preliminary data.</text>
</comment>
<evidence type="ECO:0000259" key="1">
    <source>
        <dbReference type="Pfam" id="PF21745"/>
    </source>
</evidence>
<evidence type="ECO:0000313" key="2">
    <source>
        <dbReference type="EMBL" id="KAK8938140.1"/>
    </source>
</evidence>
<dbReference type="PANTHER" id="PTHR33414:SF2">
    <property type="entry name" value="PROTEIN PLASTID MOVEMENT IMPAIRED 1"/>
    <property type="match status" value="1"/>
</dbReference>
<dbReference type="Pfam" id="PF21745">
    <property type="entry name" value="PMI1_PMIR1-2_C"/>
    <property type="match status" value="1"/>
</dbReference>
<accession>A0ABR2LDI1</accession>
<dbReference type="InterPro" id="IPR048972">
    <property type="entry name" value="PMI1_PMIR1-2_C"/>
</dbReference>
<gene>
    <name evidence="2" type="ORF">KSP40_PGU019794</name>
</gene>
<keyword evidence="3" id="KW-1185">Reference proteome</keyword>
<evidence type="ECO:0000313" key="3">
    <source>
        <dbReference type="Proteomes" id="UP001412067"/>
    </source>
</evidence>
<dbReference type="EMBL" id="JBBWWR010000021">
    <property type="protein sequence ID" value="KAK8938140.1"/>
    <property type="molecule type" value="Genomic_DNA"/>
</dbReference>
<feature type="domain" description="PMI1/PMIR1-2 C-terminal" evidence="1">
    <location>
        <begin position="1"/>
        <end position="61"/>
    </location>
</feature>